<keyword evidence="8" id="KW-0030">Aminoacyl-tRNA synthetase</keyword>
<dbReference type="Gene3D" id="3.40.50.620">
    <property type="entry name" value="HUPs"/>
    <property type="match status" value="2"/>
</dbReference>
<dbReference type="InterPro" id="IPR009008">
    <property type="entry name" value="Val/Leu/Ile-tRNA-synth_edit"/>
</dbReference>
<dbReference type="GO" id="GO:0002161">
    <property type="term" value="F:aminoacyl-tRNA deacylase activity"/>
    <property type="evidence" value="ECO:0007669"/>
    <property type="project" value="InterPro"/>
</dbReference>
<dbReference type="Gene3D" id="1.10.730.10">
    <property type="entry name" value="Isoleucyl-tRNA Synthetase, Domain 1"/>
    <property type="match status" value="1"/>
</dbReference>
<keyword evidence="5" id="KW-0067">ATP-binding</keyword>
<name>X1J8S1_9ZZZZ</name>
<dbReference type="Gene3D" id="3.90.740.10">
    <property type="entry name" value="Valyl/Leucyl/Isoleucyl-tRNA synthetase, editing domain"/>
    <property type="match status" value="2"/>
</dbReference>
<dbReference type="InterPro" id="IPR002303">
    <property type="entry name" value="Valyl-tRNA_ligase"/>
</dbReference>
<keyword evidence="3" id="KW-0436">Ligase</keyword>
<dbReference type="EC" id="6.1.1.9" evidence="1"/>
<reference evidence="11" key="1">
    <citation type="journal article" date="2014" name="Front. Microbiol.">
        <title>High frequency of phylogenetically diverse reductive dehalogenase-homologous genes in deep subseafloor sedimentary metagenomes.</title>
        <authorList>
            <person name="Kawai M."/>
            <person name="Futagami T."/>
            <person name="Toyoda A."/>
            <person name="Takaki Y."/>
            <person name="Nishi S."/>
            <person name="Hori S."/>
            <person name="Arai W."/>
            <person name="Tsubouchi T."/>
            <person name="Morono Y."/>
            <person name="Uchiyama I."/>
            <person name="Ito T."/>
            <person name="Fujiyama A."/>
            <person name="Inagaki F."/>
            <person name="Takami H."/>
        </authorList>
    </citation>
    <scope>NUCLEOTIDE SEQUENCE</scope>
    <source>
        <strain evidence="11">Expedition CK06-06</strain>
    </source>
</reference>
<keyword evidence="7" id="KW-0175">Coiled coil</keyword>
<keyword evidence="2" id="KW-0963">Cytoplasm</keyword>
<evidence type="ECO:0000256" key="3">
    <source>
        <dbReference type="ARBA" id="ARBA00022598"/>
    </source>
</evidence>
<evidence type="ECO:0000259" key="10">
    <source>
        <dbReference type="Pfam" id="PF00133"/>
    </source>
</evidence>
<evidence type="ECO:0000313" key="11">
    <source>
        <dbReference type="EMBL" id="GAH90362.1"/>
    </source>
</evidence>
<dbReference type="GO" id="GO:0005829">
    <property type="term" value="C:cytosol"/>
    <property type="evidence" value="ECO:0007669"/>
    <property type="project" value="TreeGrafter"/>
</dbReference>
<dbReference type="GO" id="GO:0006438">
    <property type="term" value="P:valyl-tRNA aminoacylation"/>
    <property type="evidence" value="ECO:0007669"/>
    <property type="project" value="InterPro"/>
</dbReference>
<evidence type="ECO:0000256" key="6">
    <source>
        <dbReference type="ARBA" id="ARBA00022917"/>
    </source>
</evidence>
<comment type="caution">
    <text evidence="11">The sequence shown here is derived from an EMBL/GenBank/DDBJ whole genome shotgun (WGS) entry which is preliminary data.</text>
</comment>
<dbReference type="PANTHER" id="PTHR11946:SF93">
    <property type="entry name" value="VALINE--TRNA LIGASE, CHLOROPLASTIC_MITOCHONDRIAL 2"/>
    <property type="match status" value="1"/>
</dbReference>
<feature type="domain" description="Aminoacyl-tRNA synthetase class Ia" evidence="10">
    <location>
        <begin position="1"/>
        <end position="499"/>
    </location>
</feature>
<keyword evidence="4" id="KW-0547">Nucleotide-binding</keyword>
<accession>X1J8S1</accession>
<evidence type="ECO:0000256" key="7">
    <source>
        <dbReference type="ARBA" id="ARBA00023054"/>
    </source>
</evidence>
<dbReference type="GO" id="GO:0005524">
    <property type="term" value="F:ATP binding"/>
    <property type="evidence" value="ECO:0007669"/>
    <property type="project" value="UniProtKB-KW"/>
</dbReference>
<evidence type="ECO:0000256" key="5">
    <source>
        <dbReference type="ARBA" id="ARBA00022840"/>
    </source>
</evidence>
<dbReference type="CDD" id="cd00817">
    <property type="entry name" value="ValRS_core"/>
    <property type="match status" value="1"/>
</dbReference>
<evidence type="ECO:0000256" key="2">
    <source>
        <dbReference type="ARBA" id="ARBA00022490"/>
    </source>
</evidence>
<feature type="non-terminal residue" evidence="11">
    <location>
        <position position="517"/>
    </location>
</feature>
<dbReference type="AlphaFoldDB" id="X1J8S1"/>
<evidence type="ECO:0000256" key="8">
    <source>
        <dbReference type="ARBA" id="ARBA00023146"/>
    </source>
</evidence>
<dbReference type="NCBIfam" id="TIGR00422">
    <property type="entry name" value="valS"/>
    <property type="match status" value="1"/>
</dbReference>
<dbReference type="Pfam" id="PF00133">
    <property type="entry name" value="tRNA-synt_1"/>
    <property type="match status" value="1"/>
</dbReference>
<evidence type="ECO:0000256" key="4">
    <source>
        <dbReference type="ARBA" id="ARBA00022741"/>
    </source>
</evidence>
<dbReference type="InterPro" id="IPR002300">
    <property type="entry name" value="aa-tRNA-synth_Ia"/>
</dbReference>
<organism evidence="11">
    <name type="scientific">marine sediment metagenome</name>
    <dbReference type="NCBI Taxonomy" id="412755"/>
    <lineage>
        <taxon>unclassified sequences</taxon>
        <taxon>metagenomes</taxon>
        <taxon>ecological metagenomes</taxon>
    </lineage>
</organism>
<dbReference type="SUPFAM" id="SSF52374">
    <property type="entry name" value="Nucleotidylyl transferase"/>
    <property type="match status" value="1"/>
</dbReference>
<dbReference type="FunFam" id="3.40.50.620:FF:000098">
    <property type="entry name" value="Valine--tRNA ligase"/>
    <property type="match status" value="1"/>
</dbReference>
<dbReference type="PRINTS" id="PR00986">
    <property type="entry name" value="TRNASYNTHVAL"/>
</dbReference>
<sequence>MKGEPTLWLPGADHAGIATQVVVEQELAKQGLTKNDIGREKFLKVIWEWANKSRRNINSQHQMLGTSSDWTRDHFTLDEGPSRAVRTAFVRLYNKGLIYRGERIINWCPRCQTALSDLEVDYKSITGHLYYVRYPLTADSSQLAALKFVTVATTRPETLLGDTAVAVNPKDRRYENLVGKDVILPLVNKKIPIIADDAVDLSFGTGVLKITPAHDPTDFEVAERHNLPSVNIMNLDATMNENAGPYVNLERFVCRDKVVADLKDKGLLEKIEPYPHSVGHCNRCQTMIEPKASRQWFIRTRPLAEAAIKAVKEGDITIIPERFTKVYFDWMGNIRDWCISRQLWWGHRIPVWHCQDCSKLTASVDEPLACEHCGSNQIVQDPDVLDTWFSSGLWTHSTLGWPDDTDDIRYFYPTSVMETGYDILFFWVARMIMMGLEDTGEIPFHTVYLHGLLRDENGEKMSKLRGNVINPTEAISEYGVDALRFALIIGSSPGNDINLGQGRLKSSRNFANKLWNA</sequence>
<proteinExistence type="predicted"/>
<dbReference type="SUPFAM" id="SSF50677">
    <property type="entry name" value="ValRS/IleRS/LeuRS editing domain"/>
    <property type="match status" value="1"/>
</dbReference>
<dbReference type="PANTHER" id="PTHR11946">
    <property type="entry name" value="VALYL-TRNA SYNTHETASES"/>
    <property type="match status" value="1"/>
</dbReference>
<dbReference type="GO" id="GO:0004832">
    <property type="term" value="F:valine-tRNA ligase activity"/>
    <property type="evidence" value="ECO:0007669"/>
    <property type="project" value="UniProtKB-EC"/>
</dbReference>
<gene>
    <name evidence="11" type="ORF">S06H3_02895</name>
</gene>
<dbReference type="EMBL" id="BARV01000894">
    <property type="protein sequence ID" value="GAH90362.1"/>
    <property type="molecule type" value="Genomic_DNA"/>
</dbReference>
<evidence type="ECO:0000256" key="1">
    <source>
        <dbReference type="ARBA" id="ARBA00013169"/>
    </source>
</evidence>
<dbReference type="InterPro" id="IPR014729">
    <property type="entry name" value="Rossmann-like_a/b/a_fold"/>
</dbReference>
<keyword evidence="6" id="KW-0648">Protein biosynthesis</keyword>
<evidence type="ECO:0000256" key="9">
    <source>
        <dbReference type="ARBA" id="ARBA00029936"/>
    </source>
</evidence>
<protein>
    <recommendedName>
        <fullName evidence="1">valine--tRNA ligase</fullName>
        <ecNumber evidence="1">6.1.1.9</ecNumber>
    </recommendedName>
    <alternativeName>
        <fullName evidence="9">Valyl-tRNA synthetase</fullName>
    </alternativeName>
</protein>
<dbReference type="NCBIfam" id="NF004349">
    <property type="entry name" value="PRK05729.1"/>
    <property type="match status" value="1"/>
</dbReference>